<protein>
    <submittedName>
        <fullName evidence="1">Uncharacterized protein</fullName>
    </submittedName>
</protein>
<keyword evidence="2" id="KW-1185">Reference proteome</keyword>
<gene>
    <name evidence="1" type="ORF">DCCM_3416</name>
</gene>
<dbReference type="EMBL" id="BFAV01000135">
    <property type="protein sequence ID" value="GBF34304.1"/>
    <property type="molecule type" value="Genomic_DNA"/>
</dbReference>
<organism evidence="1 2">
    <name type="scientific">Desulfocucumis palustris</name>
    <dbReference type="NCBI Taxonomy" id="1898651"/>
    <lineage>
        <taxon>Bacteria</taxon>
        <taxon>Bacillati</taxon>
        <taxon>Bacillota</taxon>
        <taxon>Clostridia</taxon>
        <taxon>Eubacteriales</taxon>
        <taxon>Desulfocucumaceae</taxon>
        <taxon>Desulfocucumis</taxon>
    </lineage>
</organism>
<name>A0A2L2XE56_9FIRM</name>
<sequence length="47" mass="5338">MKPANPLSGGENYLRRCRDKAKEFLPGEDLFAIAPVLSMFRRKTTPD</sequence>
<proteinExistence type="predicted"/>
<accession>A0A2L2XE56</accession>
<dbReference type="Proteomes" id="UP000239549">
    <property type="component" value="Unassembled WGS sequence"/>
</dbReference>
<evidence type="ECO:0000313" key="1">
    <source>
        <dbReference type="EMBL" id="GBF34304.1"/>
    </source>
</evidence>
<dbReference type="RefSeq" id="WP_165792131.1">
    <property type="nucleotide sequence ID" value="NZ_BFAV01000135.1"/>
</dbReference>
<evidence type="ECO:0000313" key="2">
    <source>
        <dbReference type="Proteomes" id="UP000239549"/>
    </source>
</evidence>
<dbReference type="AlphaFoldDB" id="A0A2L2XE56"/>
<comment type="caution">
    <text evidence="1">The sequence shown here is derived from an EMBL/GenBank/DDBJ whole genome shotgun (WGS) entry which is preliminary data.</text>
</comment>
<reference evidence="2" key="1">
    <citation type="submission" date="2018-02" db="EMBL/GenBank/DDBJ databases">
        <title>Genome sequence of Desulfocucumis palustris strain NAW-5.</title>
        <authorList>
            <person name="Watanabe M."/>
            <person name="Kojima H."/>
            <person name="Fukui M."/>
        </authorList>
    </citation>
    <scope>NUCLEOTIDE SEQUENCE [LARGE SCALE GENOMIC DNA]</scope>
    <source>
        <strain evidence="2">NAW-5</strain>
    </source>
</reference>